<organism evidence="7 8">
    <name type="scientific">Microbacterium galbinum</name>
    <dbReference type="NCBI Taxonomy" id="2851646"/>
    <lineage>
        <taxon>Bacteria</taxon>
        <taxon>Bacillati</taxon>
        <taxon>Actinomycetota</taxon>
        <taxon>Actinomycetes</taxon>
        <taxon>Micrococcales</taxon>
        <taxon>Microbacteriaceae</taxon>
        <taxon>Microbacterium</taxon>
    </lineage>
</organism>
<keyword evidence="4" id="KW-0732">Signal</keyword>
<dbReference type="Proteomes" id="UP000831963">
    <property type="component" value="Chromosome"/>
</dbReference>
<dbReference type="NCBIfam" id="TIGR03696">
    <property type="entry name" value="Rhs_assc_core"/>
    <property type="match status" value="1"/>
</dbReference>
<evidence type="ECO:0000256" key="4">
    <source>
        <dbReference type="SAM" id="SignalP"/>
    </source>
</evidence>
<evidence type="ECO:0000259" key="5">
    <source>
        <dbReference type="Pfam" id="PF20148"/>
    </source>
</evidence>
<feature type="domain" description="DUF6531" evidence="5">
    <location>
        <begin position="495"/>
        <end position="569"/>
    </location>
</feature>
<keyword evidence="1" id="KW-0677">Repeat</keyword>
<feature type="region of interest" description="Disordered" evidence="2">
    <location>
        <begin position="51"/>
        <end position="115"/>
    </location>
</feature>
<dbReference type="Pfam" id="PF20148">
    <property type="entry name" value="DUF6531"/>
    <property type="match status" value="1"/>
</dbReference>
<evidence type="ECO:0000259" key="6">
    <source>
        <dbReference type="Pfam" id="PF25023"/>
    </source>
</evidence>
<sequence>MWSRSVAVSAIAALVLGVGAVAPAPFTPQELMEQARSEVLQKVYAAAGLNADGELDDTDDTTGTATETPAPAAPPVQGGISTTTSATTHTSNGTSKPIETSAAASDLAPGEPTDIASDALGVQATFSGHDLEARVSLSLTEAPSEAQARRSAVVDTSGVVVSDPVEIVALNDAGEKVTSFPAELIDLPSDDPEHGPVVKDVIPGITLEFDVDMARVEEAEVETSTLRIYTRSTPDEPWTELPSYFDAETQTVKGESDHLSQFVVIGTPFPVPPGPVVVLDPDNDEGVVQTPAPATEFPYNWNLVQGLKSYLELQCKARVVVTNAAGIPFVSRDTRAGVAASANPVATVSFGFATWNGYAWGNEAEGGTMAYSRGSGADNQLRDSFVTHMPTYTGRPSNIEPSNANFPFAQFGGVPGAYAHVETLFLDHNYDRAVIDQGFGSIVDGTFRSLGGYLESIGFDCTDPVLGGWPSPPSQAELARWRHLGYQNYQTYGADPVSFSTGNLVESFPLFDLAGPGAQSIAANLVYNAQDGRLSRVGAGWTFGLGARAQRFDDNSVMVVRGDGASFVFASDGAGGYTGEEGLGLTLTEGGAGQLNLTSDEGETWVFDAADIWGIGELTRHVDRQGNATTLTYGASDPDVHQFTPLTSITDAAGQTVQVASDGVGRITGFTLPDGRTWSLAYNDAGDLMSITSADGTVQSFTYDAEHRMLTATDGNGVTYLVNEYDAAGRVVRQLDAESNVRTFAYADGKTTYTDNEGGVAVFEYDDKARITGIVDTAGEKATWEFDDVGNVSSHTDEAGRTWEYTYDDDGNLIEEVDPSGTVTSYTYTDGGDVETATDLDGDRTETNVYNAQGLITEVQQADGTSVRFEYNAAGDLTRSILPSGAATTYAYDARGNLVSSTDAIGRVTTYAYDASNRLTAVTDAAGGVSSFAWDAGDRLASTTDAEGGVTTYAYDGNGQLTAATDPMGAVTGYTWDALARLVTVTDPEGGASTFAYDGEDNLTASSDAEGGTTAFVLDEAYRTVGVIDPNGGEWERRYDETGVQTASVDPLGAETTSTIDDLGRPVTTTDATGAASSVEYDAAGRVVSQTDAAGGVTTYEYDPMDRVTLVIDPAGFETEYLYDIDGNLIGIVDRNGNPTLYEVDAAGQVLRETDATGAVTEFSYDAVGRITSILDADGRTTAIEYDRNGQQTAIVAPGGARTTYAYDAAGRLVSQTDALGGVTTYAYDKASRLVTATDAAGGVSTYAYDKAGRQTQAVDPVGEATAFSYDEAGQLVGVIEGYEPGADAAADVNVKTAYAYTATGLLEKITNPLGAETTFAYDAAGRQTTETGPTGIETKTAYDDAGRVERVSNPAGLVAAYTYDVRSDVETLVRSDGEVSFEYSGEQQPIVMDDPTGTTGWVYDEVGRLLEQTDTRGDTLTSTYTPAGLRESLTYPDGTETAYTFDAAGDVATQSTPEGVVEYAWDAESRLTGITRPNQVTSSFEYDPLGQVTRVLHETPEPESVPADPEPEPLKTDAVECRAVGTYLAERQAPTAGGQKPCVKTWDYLERRTLPEVESPVPAGASLEYTYEYDAAGSVTDSVRTITGPEIAEPSVPDAPSVPEPVEGPDTPSTPSVPDAPSVPEPVEGPDTTQSVDTLSHTFTYDNLGRLTQSEASDGETNAYGYDEAGNRTSWDVTGAEAGDSHLTAQFNAAGQLTSTKTTGVNAGSASYSFDGAGNRSSQTVNGVPTSFGHDAAGRLLSTQTEGRSTSYAYDGLDRRTSVTDETRFGSDTTGTTWDGLDPVATDSGLHGSTELLRDPTGEVVFQAGAFDDAWVLGDARNATATADAGGRITDLVDYADFGAAGFESTGWASLVGNDGQPGDATLGLDHYYARDYDTATGSWVQPDEWRGLLVRPQSLNRFAYVENSPVAFSDHLGFLPIGGGLKGGVAKAYAKHAVKKGGIAAAISKANGPKLPRHSMGTSGGERPGTLSRGGGGPGGAIVPMSRSNVYTSATHDDDPCASCLPIKSRFSGQSDGALDLWGTLLFFGAIIGIAALAVCVVATVGICAAASAAIATASVKVGAKVGVNAAIREISKRYILSFNNHKWSHIIREGHYWDRLAKTRAEVADLMARARAYGTARPDPRGHVDYHWFYKGEEIVVRVGPGGQIGNGWIVK</sequence>
<evidence type="ECO:0000313" key="7">
    <source>
        <dbReference type="EMBL" id="UPL14756.1"/>
    </source>
</evidence>
<dbReference type="SUPFAM" id="SSF82171">
    <property type="entry name" value="DPP6 N-terminal domain-like"/>
    <property type="match status" value="1"/>
</dbReference>
<dbReference type="CDD" id="cd12871">
    <property type="entry name" value="Bacuni_01323_like"/>
    <property type="match status" value="1"/>
</dbReference>
<name>A0ABY4ISE7_9MICO</name>
<gene>
    <name evidence="7" type="ORF">KV396_09810</name>
</gene>
<feature type="region of interest" description="Disordered" evidence="2">
    <location>
        <begin position="1956"/>
        <end position="1980"/>
    </location>
</feature>
<evidence type="ECO:0000313" key="8">
    <source>
        <dbReference type="Proteomes" id="UP000831963"/>
    </source>
</evidence>
<evidence type="ECO:0000256" key="1">
    <source>
        <dbReference type="ARBA" id="ARBA00022737"/>
    </source>
</evidence>
<dbReference type="InterPro" id="IPR056823">
    <property type="entry name" value="TEN-like_YD-shell"/>
</dbReference>
<dbReference type="Pfam" id="PF05593">
    <property type="entry name" value="RHS_repeat"/>
    <property type="match status" value="9"/>
</dbReference>
<evidence type="ECO:0008006" key="9">
    <source>
        <dbReference type="Google" id="ProtNLM"/>
    </source>
</evidence>
<dbReference type="PANTHER" id="PTHR32305:SF15">
    <property type="entry name" value="PROTEIN RHSA-RELATED"/>
    <property type="match status" value="1"/>
</dbReference>
<dbReference type="NCBIfam" id="TIGR01643">
    <property type="entry name" value="YD_repeat_2x"/>
    <property type="match status" value="23"/>
</dbReference>
<feature type="compositionally biased region" description="Gly residues" evidence="2">
    <location>
        <begin position="1964"/>
        <end position="1980"/>
    </location>
</feature>
<dbReference type="InterPro" id="IPR031325">
    <property type="entry name" value="RHS_repeat"/>
</dbReference>
<accession>A0ABY4ISE7</accession>
<dbReference type="Gene3D" id="2.180.10.10">
    <property type="entry name" value="RHS repeat-associated core"/>
    <property type="match status" value="4"/>
</dbReference>
<feature type="domain" description="Teneurin-like YD-shell" evidence="6">
    <location>
        <begin position="1639"/>
        <end position="1912"/>
    </location>
</feature>
<keyword evidence="8" id="KW-1185">Reference proteome</keyword>
<feature type="domain" description="Teneurin-like YD-shell" evidence="6">
    <location>
        <begin position="1163"/>
        <end position="1280"/>
    </location>
</feature>
<dbReference type="PANTHER" id="PTHR32305">
    <property type="match status" value="1"/>
</dbReference>
<dbReference type="EMBL" id="CP078077">
    <property type="protein sequence ID" value="UPL14756.1"/>
    <property type="molecule type" value="Genomic_DNA"/>
</dbReference>
<dbReference type="Pfam" id="PF25023">
    <property type="entry name" value="TEN_YD-shell"/>
    <property type="match status" value="2"/>
</dbReference>
<feature type="compositionally biased region" description="Low complexity" evidence="2">
    <location>
        <begin position="61"/>
        <end position="70"/>
    </location>
</feature>
<protein>
    <recommendedName>
        <fullName evidence="9">Type IV secretion protein Rhs</fullName>
    </recommendedName>
</protein>
<proteinExistence type="predicted"/>
<feature type="compositionally biased region" description="Low complexity" evidence="2">
    <location>
        <begin position="81"/>
        <end position="95"/>
    </location>
</feature>
<dbReference type="InterPro" id="IPR022385">
    <property type="entry name" value="Rhs_assc_core"/>
</dbReference>
<reference evidence="7 8" key="1">
    <citation type="submission" date="2021-06" db="EMBL/GenBank/DDBJ databases">
        <title>Genome-based taxonomic framework of Microbacterium strains isolated from marine environment, the description of four new species and reclassification of four preexisting species.</title>
        <authorList>
            <person name="Lee S.D."/>
            <person name="Kim S.-M."/>
            <person name="Byeon Y.-S."/>
            <person name="Yang H.L."/>
            <person name="Kim I.S."/>
        </authorList>
    </citation>
    <scope>NUCLEOTIDE SEQUENCE [LARGE SCALE GENOMIC DNA]</scope>
    <source>
        <strain evidence="7 8">SSW1-36</strain>
    </source>
</reference>
<keyword evidence="3" id="KW-0472">Membrane</keyword>
<dbReference type="Gene3D" id="3.40.630.40">
    <property type="entry name" value="Zn-dependent exopeptidases"/>
    <property type="match status" value="1"/>
</dbReference>
<keyword evidence="3" id="KW-1133">Transmembrane helix</keyword>
<feature type="region of interest" description="Disordered" evidence="2">
    <location>
        <begin position="1591"/>
        <end position="1638"/>
    </location>
</feature>
<evidence type="ECO:0000256" key="2">
    <source>
        <dbReference type="SAM" id="MobiDB-lite"/>
    </source>
</evidence>
<dbReference type="InterPro" id="IPR006530">
    <property type="entry name" value="YD"/>
</dbReference>
<feature type="transmembrane region" description="Helical" evidence="3">
    <location>
        <begin position="2024"/>
        <end position="2057"/>
    </location>
</feature>
<feature type="chain" id="PRO_5047429435" description="Type IV secretion protein Rhs" evidence="4">
    <location>
        <begin position="21"/>
        <end position="2159"/>
    </location>
</feature>
<dbReference type="InterPro" id="IPR045351">
    <property type="entry name" value="DUF6531"/>
</dbReference>
<feature type="signal peptide" evidence="4">
    <location>
        <begin position="1"/>
        <end position="20"/>
    </location>
</feature>
<evidence type="ECO:0000256" key="3">
    <source>
        <dbReference type="SAM" id="Phobius"/>
    </source>
</evidence>
<dbReference type="InterPro" id="IPR050708">
    <property type="entry name" value="T6SS_VgrG/RHS"/>
</dbReference>
<dbReference type="RefSeq" id="WP_247955598.1">
    <property type="nucleotide sequence ID" value="NZ_CP078077.1"/>
</dbReference>
<keyword evidence="3" id="KW-0812">Transmembrane</keyword>